<dbReference type="RefSeq" id="WP_035942673.1">
    <property type="nucleotide sequence ID" value="NZ_CADFFX010000025.1"/>
</dbReference>
<gene>
    <name evidence="1" type="ORF">BG61_40900</name>
</gene>
<protein>
    <submittedName>
        <fullName evidence="1">Uncharacterized protein</fullName>
    </submittedName>
</protein>
<evidence type="ECO:0000313" key="1">
    <source>
        <dbReference type="EMBL" id="KDR38441.1"/>
    </source>
</evidence>
<name>A0A069PMB6_9BURK</name>
<keyword evidence="2" id="KW-1185">Reference proteome</keyword>
<sequence length="464" mass="51892">MFHLSTLSFSASFHTLVEVLELFQNDQRFAELDASEVSLSHAGQPVCVIKYNGQLTVRCSGHARHLFLALLDELDGTYFRPAGQRREAWQIRRAHWKLLYSLFDLATRPLYLFSYDQVQQANADAGGRGLDLRDLLEAECQRRFGFGYAGPVYEASQRNGRHEVHVGYALAAGRDVPVGVLAEYYEQPFGSDMQWAQTLLDVPELRGAIALPKLRPLLSVLRHTGTRINSDNAAVLAMVMNLAPNEPTHVEVDDLLFRHGLIAPRTLPDAYSTPVALGKPVSKFAEVLRRIMADERRETAIAQAELERAKGNVSSRTLEYHRQVAALDHGRQTYEYPNRVSAAIDSADMAFLLELLDRPDDWNRWSKKAVREVFGGNLIGAKAAARRRAIFALAGMDERQQAEWERDAATARERRRSDAVVAREFVEQSVAAGFTRIGSTSHGESRRSGLGRGQFFVTGVEAGR</sequence>
<dbReference type="AlphaFoldDB" id="A0A069PMB6"/>
<evidence type="ECO:0000313" key="2">
    <source>
        <dbReference type="Proteomes" id="UP000027466"/>
    </source>
</evidence>
<accession>A0A069PMB6</accession>
<dbReference type="EMBL" id="JFHC01000090">
    <property type="protein sequence ID" value="KDR38441.1"/>
    <property type="molecule type" value="Genomic_DNA"/>
</dbReference>
<proteinExistence type="predicted"/>
<reference evidence="1 2" key="1">
    <citation type="submission" date="2014-03" db="EMBL/GenBank/DDBJ databases">
        <title>Draft Genome Sequences of Four Burkholderia Strains.</title>
        <authorList>
            <person name="Liu X.Y."/>
            <person name="Li C.X."/>
            <person name="Xu J.H."/>
        </authorList>
    </citation>
    <scope>NUCLEOTIDE SEQUENCE [LARGE SCALE GENOMIC DNA]</scope>
    <source>
        <strain evidence="1 2">DSM 50014</strain>
    </source>
</reference>
<dbReference type="Proteomes" id="UP000027466">
    <property type="component" value="Unassembled WGS sequence"/>
</dbReference>
<organism evidence="1 2">
    <name type="scientific">Caballeronia glathei</name>
    <dbReference type="NCBI Taxonomy" id="60547"/>
    <lineage>
        <taxon>Bacteria</taxon>
        <taxon>Pseudomonadati</taxon>
        <taxon>Pseudomonadota</taxon>
        <taxon>Betaproteobacteria</taxon>
        <taxon>Burkholderiales</taxon>
        <taxon>Burkholderiaceae</taxon>
        <taxon>Caballeronia</taxon>
    </lineage>
</organism>
<comment type="caution">
    <text evidence="1">The sequence shown here is derived from an EMBL/GenBank/DDBJ whole genome shotgun (WGS) entry which is preliminary data.</text>
</comment>